<sequence length="29" mass="3516">MSFLSMKHKQENECRRSLNSFTVHHIELI</sequence>
<dbReference type="AlphaFoldDB" id="I7GIQ2"/>
<protein>
    <submittedName>
        <fullName evidence="1">Macaca fascicularis brain cDNA clone: QflA-21724, similar to human rhysin 2 (BBAP), mRNA, RefSeq: NM_138287.2</fullName>
    </submittedName>
</protein>
<organism evidence="1">
    <name type="scientific">Macaca fascicularis</name>
    <name type="common">Crab-eating macaque</name>
    <name type="synonym">Cynomolgus monkey</name>
    <dbReference type="NCBI Taxonomy" id="9541"/>
    <lineage>
        <taxon>Eukaryota</taxon>
        <taxon>Metazoa</taxon>
        <taxon>Chordata</taxon>
        <taxon>Craniata</taxon>
        <taxon>Vertebrata</taxon>
        <taxon>Euteleostomi</taxon>
        <taxon>Mammalia</taxon>
        <taxon>Eutheria</taxon>
        <taxon>Euarchontoglires</taxon>
        <taxon>Primates</taxon>
        <taxon>Haplorrhini</taxon>
        <taxon>Catarrhini</taxon>
        <taxon>Cercopithecidae</taxon>
        <taxon>Cercopithecinae</taxon>
        <taxon>Macaca</taxon>
    </lineage>
</organism>
<evidence type="ECO:0000313" key="1">
    <source>
        <dbReference type="EMBL" id="BAE90313.1"/>
    </source>
</evidence>
<accession>I7GIQ2</accession>
<name>I7GIQ2_MACFA</name>
<reference evidence="1" key="1">
    <citation type="journal article" date="2007" name="PLoS Biol.">
        <title>Rate of evolution in brain-expressed genes in humans and other primates.</title>
        <authorList>
            <person name="Wang H.-Y."/>
            <person name="Chien H.-C."/>
            <person name="Osada N."/>
            <person name="Hashimoto K."/>
            <person name="Sugano S."/>
            <person name="Gojobori T."/>
            <person name="Chou C.-K."/>
            <person name="Tsai S.-F."/>
            <person name="Wu C.-I."/>
            <person name="Shen C.-K.J."/>
        </authorList>
    </citation>
    <scope>NUCLEOTIDE SEQUENCE</scope>
</reference>
<dbReference type="EMBL" id="AB173251">
    <property type="protein sequence ID" value="BAE90313.1"/>
    <property type="molecule type" value="mRNA"/>
</dbReference>
<proteinExistence type="evidence at transcript level"/>